<keyword evidence="2" id="KW-1185">Reference proteome</keyword>
<gene>
    <name evidence="1" type="ORF">K2173_022907</name>
</gene>
<dbReference type="EMBL" id="JAIWQS010000006">
    <property type="protein sequence ID" value="KAJ8762778.1"/>
    <property type="molecule type" value="Genomic_DNA"/>
</dbReference>
<evidence type="ECO:0000313" key="2">
    <source>
        <dbReference type="Proteomes" id="UP001159364"/>
    </source>
</evidence>
<dbReference type="PANTHER" id="PTHR38542">
    <property type="entry name" value="OS04G0450500 PROTEIN"/>
    <property type="match status" value="1"/>
</dbReference>
<organism evidence="1 2">
    <name type="scientific">Erythroxylum novogranatense</name>
    <dbReference type="NCBI Taxonomy" id="1862640"/>
    <lineage>
        <taxon>Eukaryota</taxon>
        <taxon>Viridiplantae</taxon>
        <taxon>Streptophyta</taxon>
        <taxon>Embryophyta</taxon>
        <taxon>Tracheophyta</taxon>
        <taxon>Spermatophyta</taxon>
        <taxon>Magnoliopsida</taxon>
        <taxon>eudicotyledons</taxon>
        <taxon>Gunneridae</taxon>
        <taxon>Pentapetalae</taxon>
        <taxon>rosids</taxon>
        <taxon>fabids</taxon>
        <taxon>Malpighiales</taxon>
        <taxon>Erythroxylaceae</taxon>
        <taxon>Erythroxylum</taxon>
    </lineage>
</organism>
<sequence length="471" mass="53077">MTSAIGWYGPLIDLSAVASHIGGFVQLIVFVHRSTPYKVCAGGEVMRTDIMVGDDTRPFFSVVLWQKRLASNTFPGDVVLLQNVKIRRFGNVVEATSVDCSSVILLIHPFQLLLSKGVDDLLEGCRLGKSGLEKLGNVIRWVQKSGSLLYNNRLCSFEPNKKLPRNWKLPEQTEALNFLSLSEVSHLNNSSGAIFNASIGEIFLPITWRKLDDFQKDWMFISRRIINAEDNTIVEDFICLGCQLCGIPLDSEGRYGMLKPFSCFNSSFLGYSIFIAECLFLSFFRCIIKQKSSSLFCEKSSNHFHVAGLIYRPFMLYVWDESEHLPLLVRNKAAELLFGNISADRVYPCRKGPRDGQYIADPIDGSKQNFTKTVIKEAARSCSAGEDDSIEAKKGEDDSIEAKKGLHHDRDINMHTIWRILLRMLLKQGNTSQLRFKVRVNPDLDAENGKFEMVSVSIPCIADRSTYNTLN</sequence>
<dbReference type="AlphaFoldDB" id="A0AAV8T838"/>
<dbReference type="PANTHER" id="PTHR38542:SF2">
    <property type="entry name" value="REPLICATION FACTOR A C-TERMINAL DOMAIN-CONTAINING PROTEIN"/>
    <property type="match status" value="1"/>
</dbReference>
<reference evidence="1 2" key="1">
    <citation type="submission" date="2021-09" db="EMBL/GenBank/DDBJ databases">
        <title>Genomic insights and catalytic innovation underlie evolution of tropane alkaloids biosynthesis.</title>
        <authorList>
            <person name="Wang Y.-J."/>
            <person name="Tian T."/>
            <person name="Huang J.-P."/>
            <person name="Huang S.-X."/>
        </authorList>
    </citation>
    <scope>NUCLEOTIDE SEQUENCE [LARGE SCALE GENOMIC DNA]</scope>
    <source>
        <strain evidence="1">KIB-2018</strain>
        <tissue evidence="1">Leaf</tissue>
    </source>
</reference>
<evidence type="ECO:0000313" key="1">
    <source>
        <dbReference type="EMBL" id="KAJ8762778.1"/>
    </source>
</evidence>
<protein>
    <submittedName>
        <fullName evidence="1">Uncharacterized protein</fullName>
    </submittedName>
</protein>
<name>A0AAV8T838_9ROSI</name>
<dbReference type="Gene3D" id="2.40.50.140">
    <property type="entry name" value="Nucleic acid-binding proteins"/>
    <property type="match status" value="1"/>
</dbReference>
<comment type="caution">
    <text evidence="1">The sequence shown here is derived from an EMBL/GenBank/DDBJ whole genome shotgun (WGS) entry which is preliminary data.</text>
</comment>
<dbReference type="SUPFAM" id="SSF50249">
    <property type="entry name" value="Nucleic acid-binding proteins"/>
    <property type="match status" value="1"/>
</dbReference>
<accession>A0AAV8T838</accession>
<dbReference type="InterPro" id="IPR012340">
    <property type="entry name" value="NA-bd_OB-fold"/>
</dbReference>
<dbReference type="Proteomes" id="UP001159364">
    <property type="component" value="Linkage Group LG06"/>
</dbReference>
<proteinExistence type="predicted"/>